<organism evidence="7 8">
    <name type="scientific">Pseudooceanicola spongiae</name>
    <dbReference type="NCBI Taxonomy" id="2613965"/>
    <lineage>
        <taxon>Bacteria</taxon>
        <taxon>Pseudomonadati</taxon>
        <taxon>Pseudomonadota</taxon>
        <taxon>Alphaproteobacteria</taxon>
        <taxon>Rhodobacterales</taxon>
        <taxon>Paracoccaceae</taxon>
        <taxon>Pseudooceanicola</taxon>
    </lineage>
</organism>
<evidence type="ECO:0000256" key="3">
    <source>
        <dbReference type="ARBA" id="ARBA00023237"/>
    </source>
</evidence>
<comment type="caution">
    <text evidence="4">Lacks conserved residue(s) required for the propagation of feature annotation.</text>
</comment>
<dbReference type="EMBL" id="CP045201">
    <property type="protein sequence ID" value="QOL80237.1"/>
    <property type="molecule type" value="Genomic_DNA"/>
</dbReference>
<dbReference type="GO" id="GO:0015920">
    <property type="term" value="P:lipopolysaccharide transport"/>
    <property type="evidence" value="ECO:0007669"/>
    <property type="project" value="InterPro"/>
</dbReference>
<accession>A0A7L9WKI9</accession>
<dbReference type="GO" id="GO:0009279">
    <property type="term" value="C:cell outer membrane"/>
    <property type="evidence" value="ECO:0007669"/>
    <property type="project" value="UniProtKB-SubCell"/>
</dbReference>
<dbReference type="KEGG" id="pshq:F3W81_05005"/>
<comment type="subunit">
    <text evidence="4">Component of the lipopolysaccharide transport and assembly complex.</text>
</comment>
<dbReference type="Pfam" id="PF03968">
    <property type="entry name" value="LptD_N"/>
    <property type="match status" value="1"/>
</dbReference>
<feature type="signal peptide" evidence="4">
    <location>
        <begin position="1"/>
        <end position="45"/>
    </location>
</feature>
<dbReference type="AlphaFoldDB" id="A0A7L9WKI9"/>
<dbReference type="InterPro" id="IPR007543">
    <property type="entry name" value="LptD_C"/>
</dbReference>
<dbReference type="RefSeq" id="WP_193082554.1">
    <property type="nucleotide sequence ID" value="NZ_CP045201.1"/>
</dbReference>
<dbReference type="GO" id="GO:0043165">
    <property type="term" value="P:Gram-negative-bacterium-type cell outer membrane assembly"/>
    <property type="evidence" value="ECO:0007669"/>
    <property type="project" value="UniProtKB-UniRule"/>
</dbReference>
<reference evidence="7 8" key="1">
    <citation type="submission" date="2019-10" db="EMBL/GenBank/DDBJ databases">
        <title>Pseudopuniceibacterium sp. HQ09 islated from Antarctica.</title>
        <authorList>
            <person name="Liao L."/>
            <person name="Su S."/>
            <person name="Chen B."/>
            <person name="Yu Y."/>
        </authorList>
    </citation>
    <scope>NUCLEOTIDE SEQUENCE [LARGE SCALE GENOMIC DNA]</scope>
    <source>
        <strain evidence="7 8">HQ09</strain>
    </source>
</reference>
<protein>
    <recommendedName>
        <fullName evidence="4">LPS-assembly protein LptD</fullName>
    </recommendedName>
</protein>
<proteinExistence type="inferred from homology"/>
<keyword evidence="1 4" id="KW-0732">Signal</keyword>
<gene>
    <name evidence="4 7" type="primary">lptD</name>
    <name evidence="7" type="ORF">F3W81_05005</name>
</gene>
<sequence precursor="true">MPTPRTALKSELRRPLALLRRLACATALSAPAFCAATLLPLAAQAQAQAQGQAETRDDAVLIADRVYLDGRKRIIAEGNVEALQGTSRLRAARVVYDQDTEELTLEGPITLTEESDTPGGPVNTVVLADSGALDRDMRNGLLNGARMMLDQQVQIAATQLSRVEGRYSQLYKTTVSSCHVCSEDSSPLWQIRASRVVHDNVERQLYFDNAIVEIKGVPVLYLPHLRLPDPTQRRATGLLLPSIERNSLLGTGLKLPYFINIDDQRDLTLTPYISSETTTLEYRYRQAFSNGALSFSGALSKDNLRPGALRGYVEAAGKFYLPRDFELKFNVEAVGDDAYLNNYSYSDKDRLKSQVSVERAERDEWNRAALTFYHSMRTTEDNATIPSTIGDANYEKRLFPSQLGGELRLAFDLHGHFRSSDQDIDGPDTDTITDGRDVTRMTATANWLRTWTLPMGVRAEVLGGVAIDNFRTQQDSALPSSQTGVTPTTAITLRWPLQKVSASGTTQVLEPVAQIAWSGGHALDIANDESTRPELDEGNLLSLTRFASPDRRERGLRGAYGLQWSRFTPSGWQSQLVLGQVVQDHPDSAMTRSSGLQETFSDLLVAGQIQTPGGFSITARGLFDTEFQTNKAEGRAAWSFSRTYLAASYIWLGPDAVEERPDVLSEWALSGSYQVTPNWGTSANIRYDIASDSPAAAGLGITYVNECVDVALSVSRSFTSSTVVTPSTAFAFTVGLRGFSAGSAGGPIQGQCRN</sequence>
<keyword evidence="8" id="KW-1185">Reference proteome</keyword>
<feature type="domain" description="LptD C-terminal" evidence="6">
    <location>
        <begin position="310"/>
        <end position="679"/>
    </location>
</feature>
<keyword evidence="2 4" id="KW-0472">Membrane</keyword>
<dbReference type="PANTHER" id="PTHR30189:SF1">
    <property type="entry name" value="LPS-ASSEMBLY PROTEIN LPTD"/>
    <property type="match status" value="1"/>
</dbReference>
<comment type="similarity">
    <text evidence="4">Belongs to the LptD family.</text>
</comment>
<comment type="function">
    <text evidence="4">Involved in the assembly of lipopolysaccharide (LPS) at the surface of the outer membrane.</text>
</comment>
<dbReference type="InterPro" id="IPR050218">
    <property type="entry name" value="LptD"/>
</dbReference>
<dbReference type="Proteomes" id="UP000594118">
    <property type="component" value="Chromosome"/>
</dbReference>
<dbReference type="Pfam" id="PF04453">
    <property type="entry name" value="LptD"/>
    <property type="match status" value="1"/>
</dbReference>
<dbReference type="GO" id="GO:1990351">
    <property type="term" value="C:transporter complex"/>
    <property type="evidence" value="ECO:0007669"/>
    <property type="project" value="TreeGrafter"/>
</dbReference>
<dbReference type="InterPro" id="IPR020889">
    <property type="entry name" value="LipoPS_assembly_LptD"/>
</dbReference>
<dbReference type="InterPro" id="IPR005653">
    <property type="entry name" value="OstA-like_N"/>
</dbReference>
<evidence type="ECO:0000259" key="6">
    <source>
        <dbReference type="Pfam" id="PF04453"/>
    </source>
</evidence>
<feature type="domain" description="Organic solvent tolerance-like N-terminal" evidence="5">
    <location>
        <begin position="63"/>
        <end position="113"/>
    </location>
</feature>
<evidence type="ECO:0000259" key="5">
    <source>
        <dbReference type="Pfam" id="PF03968"/>
    </source>
</evidence>
<dbReference type="HAMAP" id="MF_01411">
    <property type="entry name" value="LPS_assembly_LptD"/>
    <property type="match status" value="1"/>
</dbReference>
<name>A0A7L9WKI9_9RHOB</name>
<comment type="subcellular location">
    <subcellularLocation>
        <location evidence="4">Cell outer membrane</location>
    </subcellularLocation>
</comment>
<evidence type="ECO:0000256" key="2">
    <source>
        <dbReference type="ARBA" id="ARBA00023136"/>
    </source>
</evidence>
<evidence type="ECO:0000256" key="1">
    <source>
        <dbReference type="ARBA" id="ARBA00022729"/>
    </source>
</evidence>
<keyword evidence="3 4" id="KW-0998">Cell outer membrane</keyword>
<feature type="chain" id="PRO_5033180706" description="LPS-assembly protein LptD" evidence="4">
    <location>
        <begin position="46"/>
        <end position="754"/>
    </location>
</feature>
<evidence type="ECO:0000313" key="8">
    <source>
        <dbReference type="Proteomes" id="UP000594118"/>
    </source>
</evidence>
<evidence type="ECO:0000313" key="7">
    <source>
        <dbReference type="EMBL" id="QOL80237.1"/>
    </source>
</evidence>
<dbReference type="PANTHER" id="PTHR30189">
    <property type="entry name" value="LPS-ASSEMBLY PROTEIN"/>
    <property type="match status" value="1"/>
</dbReference>
<evidence type="ECO:0000256" key="4">
    <source>
        <dbReference type="HAMAP-Rule" id="MF_01411"/>
    </source>
</evidence>